<name>A0A3Q8XRV6_9HYPH</name>
<sequence>MREISQRFNAIGWIGIICLLAGPVLSGYAYAGILALAVRTAANPYTALYASTGNSWILMMAGLAMSLLAFPLIVVGRTYEIRTPMSIEQGSNARTEPVLDRRI</sequence>
<feature type="transmembrane region" description="Helical" evidence="1">
    <location>
        <begin position="56"/>
        <end position="75"/>
    </location>
</feature>
<dbReference type="EMBL" id="CP032509">
    <property type="protein sequence ID" value="AZN72739.1"/>
    <property type="molecule type" value="Genomic_DNA"/>
</dbReference>
<gene>
    <name evidence="2" type="ORF">D5400_16955</name>
</gene>
<organism evidence="2 3">
    <name type="scientific">Georhizobium profundi</name>
    <dbReference type="NCBI Taxonomy" id="2341112"/>
    <lineage>
        <taxon>Bacteria</taxon>
        <taxon>Pseudomonadati</taxon>
        <taxon>Pseudomonadota</taxon>
        <taxon>Alphaproteobacteria</taxon>
        <taxon>Hyphomicrobiales</taxon>
        <taxon>Rhizobiaceae</taxon>
        <taxon>Georhizobium</taxon>
    </lineage>
</organism>
<proteinExistence type="predicted"/>
<accession>A0A3Q8XRV6</accession>
<evidence type="ECO:0000313" key="3">
    <source>
        <dbReference type="Proteomes" id="UP000268192"/>
    </source>
</evidence>
<dbReference type="Proteomes" id="UP000268192">
    <property type="component" value="Chromosome"/>
</dbReference>
<dbReference type="KEGG" id="abaw:D5400_16955"/>
<feature type="transmembrane region" description="Helical" evidence="1">
    <location>
        <begin position="12"/>
        <end position="36"/>
    </location>
</feature>
<keyword evidence="3" id="KW-1185">Reference proteome</keyword>
<keyword evidence="1" id="KW-0472">Membrane</keyword>
<dbReference type="AlphaFoldDB" id="A0A3Q8XRV6"/>
<keyword evidence="1" id="KW-1133">Transmembrane helix</keyword>
<reference evidence="2 3" key="1">
    <citation type="submission" date="2018-09" db="EMBL/GenBank/DDBJ databases">
        <title>Marinorhizobium profundi gen. nov., sp. nov., isolated from a deep-sea sediment sample from the New Britain Trench and proposal of Marinorhizobiaceae fam. nov. in the order Rhizobiales of the class Alphaproteobacteria.</title>
        <authorList>
            <person name="Cao J."/>
        </authorList>
    </citation>
    <scope>NUCLEOTIDE SEQUENCE [LARGE SCALE GENOMIC DNA]</scope>
    <source>
        <strain evidence="2 3">WS11</strain>
    </source>
</reference>
<protein>
    <submittedName>
        <fullName evidence="2">Uncharacterized protein</fullName>
    </submittedName>
</protein>
<keyword evidence="1" id="KW-0812">Transmembrane</keyword>
<evidence type="ECO:0000256" key="1">
    <source>
        <dbReference type="SAM" id="Phobius"/>
    </source>
</evidence>
<evidence type="ECO:0000313" key="2">
    <source>
        <dbReference type="EMBL" id="AZN72739.1"/>
    </source>
</evidence>